<dbReference type="AlphaFoldDB" id="X1BTW2"/>
<dbReference type="InterPro" id="IPR015421">
    <property type="entry name" value="PyrdxlP-dep_Trfase_major"/>
</dbReference>
<organism evidence="1">
    <name type="scientific">marine sediment metagenome</name>
    <dbReference type="NCBI Taxonomy" id="412755"/>
    <lineage>
        <taxon>unclassified sequences</taxon>
        <taxon>metagenomes</taxon>
        <taxon>ecological metagenomes</taxon>
    </lineage>
</organism>
<proteinExistence type="predicted"/>
<dbReference type="CDD" id="cd00616">
    <property type="entry name" value="AHBA_syn"/>
    <property type="match status" value="1"/>
</dbReference>
<evidence type="ECO:0000313" key="1">
    <source>
        <dbReference type="EMBL" id="GAG87633.1"/>
    </source>
</evidence>
<dbReference type="SUPFAM" id="SSF53383">
    <property type="entry name" value="PLP-dependent transferases"/>
    <property type="match status" value="1"/>
</dbReference>
<dbReference type="EMBL" id="BART01011643">
    <property type="protein sequence ID" value="GAG87633.1"/>
    <property type="molecule type" value="Genomic_DNA"/>
</dbReference>
<dbReference type="InterPro" id="IPR015424">
    <property type="entry name" value="PyrdxlP-dep_Trfase"/>
</dbReference>
<dbReference type="InterPro" id="IPR000653">
    <property type="entry name" value="DegT/StrS_aminotransferase"/>
</dbReference>
<dbReference type="GO" id="GO:0000271">
    <property type="term" value="P:polysaccharide biosynthetic process"/>
    <property type="evidence" value="ECO:0007669"/>
    <property type="project" value="TreeGrafter"/>
</dbReference>
<dbReference type="PANTHER" id="PTHR30244">
    <property type="entry name" value="TRANSAMINASE"/>
    <property type="match status" value="1"/>
</dbReference>
<gene>
    <name evidence="1" type="ORF">S01H4_24701</name>
</gene>
<name>X1BTW2_9ZZZZ</name>
<comment type="caution">
    <text evidence="1">The sequence shown here is derived from an EMBL/GenBank/DDBJ whole genome shotgun (WGS) entry which is preliminary data.</text>
</comment>
<dbReference type="GO" id="GO:0030170">
    <property type="term" value="F:pyridoxal phosphate binding"/>
    <property type="evidence" value="ECO:0007669"/>
    <property type="project" value="TreeGrafter"/>
</dbReference>
<dbReference type="Pfam" id="PF01041">
    <property type="entry name" value="DegT_DnrJ_EryC1"/>
    <property type="match status" value="1"/>
</dbReference>
<feature type="non-terminal residue" evidence="1">
    <location>
        <position position="212"/>
    </location>
</feature>
<dbReference type="GO" id="GO:0008483">
    <property type="term" value="F:transaminase activity"/>
    <property type="evidence" value="ECO:0007669"/>
    <property type="project" value="TreeGrafter"/>
</dbReference>
<protein>
    <recommendedName>
        <fullName evidence="2">Aminotransferase DegT</fullName>
    </recommendedName>
</protein>
<evidence type="ECO:0008006" key="2">
    <source>
        <dbReference type="Google" id="ProtNLM"/>
    </source>
</evidence>
<dbReference type="Gene3D" id="3.40.640.10">
    <property type="entry name" value="Type I PLP-dependent aspartate aminotransferase-like (Major domain)"/>
    <property type="match status" value="1"/>
</dbReference>
<accession>X1BTW2</accession>
<dbReference type="PANTHER" id="PTHR30244:SF34">
    <property type="entry name" value="DTDP-4-AMINO-4,6-DIDEOXYGALACTOSE TRANSAMINASE"/>
    <property type="match status" value="1"/>
</dbReference>
<reference evidence="1" key="1">
    <citation type="journal article" date="2014" name="Front. Microbiol.">
        <title>High frequency of phylogenetically diverse reductive dehalogenase-homologous genes in deep subseafloor sedimentary metagenomes.</title>
        <authorList>
            <person name="Kawai M."/>
            <person name="Futagami T."/>
            <person name="Toyoda A."/>
            <person name="Takaki Y."/>
            <person name="Nishi S."/>
            <person name="Hori S."/>
            <person name="Arai W."/>
            <person name="Tsubouchi T."/>
            <person name="Morono Y."/>
            <person name="Uchiyama I."/>
            <person name="Ito T."/>
            <person name="Fujiyama A."/>
            <person name="Inagaki F."/>
            <person name="Takami H."/>
        </authorList>
    </citation>
    <scope>NUCLEOTIDE SEQUENCE</scope>
    <source>
        <strain evidence="1">Expedition CK06-06</strain>
    </source>
</reference>
<sequence>MKKIAQPEISEEEISHVSETIRSRSFVEGKNARALEKEFSEFVGAKHAICTVNGTAALHLAMEGLNISPGTEIITPAFTFIASTNSICFGGNIPIFCDIDPNTFNIDPGKIEELINPNTRAIVPVHIFGLPCNMKAINDIAEDHDLKIIEDACQAHGGRIDGKHVGTFGDIGCFSFYATKNMITGEGGMVVTDNDDLADRMRSIKNHGRGPR</sequence>